<dbReference type="InterPro" id="IPR045026">
    <property type="entry name" value="LIMYB"/>
</dbReference>
<reference evidence="7 8" key="1">
    <citation type="submission" date="2019-09" db="EMBL/GenBank/DDBJ databases">
        <title>A chromosome-level genome assembly of the Chinese tupelo Nyssa sinensis.</title>
        <authorList>
            <person name="Yang X."/>
            <person name="Kang M."/>
            <person name="Yang Y."/>
            <person name="Xiong H."/>
            <person name="Wang M."/>
            <person name="Zhang Z."/>
            <person name="Wang Z."/>
            <person name="Wu H."/>
            <person name="Ma T."/>
            <person name="Liu J."/>
            <person name="Xi Z."/>
        </authorList>
    </citation>
    <scope>NUCLEOTIDE SEQUENCE [LARGE SCALE GENOMIC DNA]</scope>
    <source>
        <strain evidence="7">J267</strain>
        <tissue evidence="7">Leaf</tissue>
    </source>
</reference>
<dbReference type="PROSITE" id="PS50081">
    <property type="entry name" value="ZF_DAG_PE_2"/>
    <property type="match status" value="1"/>
</dbReference>
<dbReference type="OrthoDB" id="1749655at2759"/>
<evidence type="ECO:0000259" key="6">
    <source>
        <dbReference type="PROSITE" id="PS50081"/>
    </source>
</evidence>
<dbReference type="EMBL" id="CM018050">
    <property type="protein sequence ID" value="KAA8517964.1"/>
    <property type="molecule type" value="Genomic_DNA"/>
</dbReference>
<dbReference type="PANTHER" id="PTHR47584">
    <property type="match status" value="1"/>
</dbReference>
<gene>
    <name evidence="7" type="ORF">F0562_015438</name>
</gene>
<dbReference type="Pfam" id="PF03107">
    <property type="entry name" value="C1_2"/>
    <property type="match status" value="4"/>
</dbReference>
<organism evidence="7 8">
    <name type="scientific">Nyssa sinensis</name>
    <dbReference type="NCBI Taxonomy" id="561372"/>
    <lineage>
        <taxon>Eukaryota</taxon>
        <taxon>Viridiplantae</taxon>
        <taxon>Streptophyta</taxon>
        <taxon>Embryophyta</taxon>
        <taxon>Tracheophyta</taxon>
        <taxon>Spermatophyta</taxon>
        <taxon>Magnoliopsida</taxon>
        <taxon>eudicotyledons</taxon>
        <taxon>Gunneridae</taxon>
        <taxon>Pentapetalae</taxon>
        <taxon>asterids</taxon>
        <taxon>Cornales</taxon>
        <taxon>Nyssaceae</taxon>
        <taxon>Nyssa</taxon>
    </lineage>
</organism>
<dbReference type="InterPro" id="IPR002219">
    <property type="entry name" value="PKC_DAG/PE"/>
</dbReference>
<keyword evidence="3" id="KW-0863">Zinc-finger</keyword>
<dbReference type="SUPFAM" id="SSF57889">
    <property type="entry name" value="Cysteine-rich domain"/>
    <property type="match status" value="2"/>
</dbReference>
<dbReference type="InterPro" id="IPR024752">
    <property type="entry name" value="Myb/SANT-like_dom"/>
</dbReference>
<evidence type="ECO:0000256" key="2">
    <source>
        <dbReference type="ARBA" id="ARBA00022737"/>
    </source>
</evidence>
<dbReference type="Pfam" id="PF12776">
    <property type="entry name" value="Myb_DNA-bind_3"/>
    <property type="match status" value="1"/>
</dbReference>
<dbReference type="InterPro" id="IPR004146">
    <property type="entry name" value="DC1"/>
</dbReference>
<dbReference type="Proteomes" id="UP000325577">
    <property type="component" value="Linkage Group LG7"/>
</dbReference>
<dbReference type="InterPro" id="IPR046349">
    <property type="entry name" value="C1-like_sf"/>
</dbReference>
<name>A0A5J4ZJH6_9ASTE</name>
<dbReference type="PANTHER" id="PTHR47584:SF14">
    <property type="entry name" value="L10-INTERACTING MYB DOMAIN-CONTAINING PROTEIN-LIKE"/>
    <property type="match status" value="1"/>
</dbReference>
<protein>
    <recommendedName>
        <fullName evidence="6">Phorbol-ester/DAG-type domain-containing protein</fullName>
    </recommendedName>
</protein>
<evidence type="ECO:0000256" key="5">
    <source>
        <dbReference type="SAM" id="MobiDB-lite"/>
    </source>
</evidence>
<dbReference type="SMART" id="SM00109">
    <property type="entry name" value="C1"/>
    <property type="match status" value="2"/>
</dbReference>
<feature type="region of interest" description="Disordered" evidence="5">
    <location>
        <begin position="413"/>
        <end position="453"/>
    </location>
</feature>
<evidence type="ECO:0000256" key="1">
    <source>
        <dbReference type="ARBA" id="ARBA00022723"/>
    </source>
</evidence>
<dbReference type="GO" id="GO:0008270">
    <property type="term" value="F:zinc ion binding"/>
    <property type="evidence" value="ECO:0007669"/>
    <property type="project" value="UniProtKB-KW"/>
</dbReference>
<dbReference type="PROSITE" id="PS01359">
    <property type="entry name" value="ZF_PHD_1"/>
    <property type="match status" value="1"/>
</dbReference>
<keyword evidence="4" id="KW-0862">Zinc</keyword>
<keyword evidence="2" id="KW-0677">Repeat</keyword>
<dbReference type="InterPro" id="IPR013083">
    <property type="entry name" value="Znf_RING/FYVE/PHD"/>
</dbReference>
<evidence type="ECO:0000313" key="8">
    <source>
        <dbReference type="Proteomes" id="UP000325577"/>
    </source>
</evidence>
<evidence type="ECO:0000256" key="3">
    <source>
        <dbReference type="ARBA" id="ARBA00022771"/>
    </source>
</evidence>
<keyword evidence="8" id="KW-1185">Reference proteome</keyword>
<proteinExistence type="predicted"/>
<feature type="domain" description="Phorbol-ester/DAG-type" evidence="6">
    <location>
        <begin position="130"/>
        <end position="184"/>
    </location>
</feature>
<dbReference type="AlphaFoldDB" id="A0A5J4ZJH6"/>
<keyword evidence="1" id="KW-0479">Metal-binding</keyword>
<feature type="compositionally biased region" description="Basic and acidic residues" evidence="5">
    <location>
        <begin position="418"/>
        <end position="428"/>
    </location>
</feature>
<sequence>MLSCCTTEPQRETQIKDFIHFHPLILCESKTGISCSLCDGSIHGPVYGCTKCDFYLHKSCAELPPEIRHPFHPQHPLTLTPNLQLLHHSSLFFCGACWKNCRAFTFYCKECRFNLGSECALLMPTLKCDSHEHLLTLFKKVEQNHECKVCGEVCSDSILRCVPCGVYFHINCVAVLPQTIQVSCHRHPLVLTDSLVESNSDEFFCDACKEHRKPNESAYHCSECNFTAHVYCAISEMASNLPPRINFEDAEVSPARWTTEQENIFIDIMEEQIISNNKLTTTFARETWKNIKVEFYMRTGMKYNMKQFQCKFNQLRHRYKTFTQLKKIPTGFGWDPVLDTATAPDEVWERYTRAHPEAKMFHRAGCPKYDKLVTIFGVATGEGAHTNIQYISDSDDNTEDIMFCLNPPVLEDIEEGTEQPRNRGRSRDSTASGTRRARSRSRVSEMSNPIRSLPEASFSQQSVGVGFNLGPYTIAKCIQVLESIEGVDMPTYLKAIEKLQDKKWRETFIEMSYHRRMGWLASL</sequence>
<dbReference type="InterPro" id="IPR019786">
    <property type="entry name" value="Zinc_finger_PHD-type_CS"/>
</dbReference>
<dbReference type="Gene3D" id="3.30.40.10">
    <property type="entry name" value="Zinc/RING finger domain, C3HC4 (zinc finger)"/>
    <property type="match status" value="1"/>
</dbReference>
<accession>A0A5J4ZJH6</accession>
<evidence type="ECO:0000313" key="7">
    <source>
        <dbReference type="EMBL" id="KAA8517964.1"/>
    </source>
</evidence>
<evidence type="ECO:0000256" key="4">
    <source>
        <dbReference type="ARBA" id="ARBA00022833"/>
    </source>
</evidence>